<dbReference type="EMBL" id="BJMH01000034">
    <property type="protein sequence ID" value="GEB35149.1"/>
    <property type="molecule type" value="Genomic_DNA"/>
</dbReference>
<feature type="signal peptide" evidence="1">
    <location>
        <begin position="1"/>
        <end position="29"/>
    </location>
</feature>
<sequence length="565" mass="61120">MSEIKKTVLCVLTGALAATSLIVVPLAGASTSPDKAAASGAVARAQEVVAVPVPVTKGVQTLVRLLPELSARHVVYVGDVDGPGVSGAKVSFALSAAEANKAVDGAIFDSATGNLLKLELAPKAATKPAFPTEQQAKARAQAFVAGLAASGSTYQAREVTNAGGKLTVRLVRKVNNVALDDAYDNFVNFDAAGRIIAFETFDGRLYEKINPATLPSAQRVLSPAQALTQWKASRPLELVYLLPEQDQPNRTEAQLAYIVKGGIIANEHTGSAVDATSGKKLAAPDKLPQILNVTGTGEKWTAQTEKEARNLLRILFKLETARLPMTILEEKHDNGEAVRYFIWGHFQKDATDQDKKYQIGQFPEGVSKAEGQHIMLVTDAKTGQMQQFIYRQANEPGAAAKTDKNRDRKTVEMLLKRLVLSGSNQLRVTDIGDEKYTSLALDPLLGNVPVYRIGQSEEAGMYTVKVNSWTGKIEEVSINRPENVVYPASSKAIKEQAAMDRLLGVLPLELNYIHQRDAQTNAITFKLGYDLSFRQTRSHCFCGANAKIDTTVYVDALTGQTIIKE</sequence>
<feature type="chain" id="PRO_5021277374" description="PepSY domain-containing protein" evidence="1">
    <location>
        <begin position="30"/>
        <end position="565"/>
    </location>
</feature>
<organism evidence="2 3">
    <name type="scientific">Brevibacillus parabrevis</name>
    <dbReference type="NCBI Taxonomy" id="54914"/>
    <lineage>
        <taxon>Bacteria</taxon>
        <taxon>Bacillati</taxon>
        <taxon>Bacillota</taxon>
        <taxon>Bacilli</taxon>
        <taxon>Bacillales</taxon>
        <taxon>Paenibacillaceae</taxon>
        <taxon>Brevibacillus</taxon>
    </lineage>
</organism>
<keyword evidence="3" id="KW-1185">Reference proteome</keyword>
<gene>
    <name evidence="2" type="ORF">BPA01_47290</name>
</gene>
<evidence type="ECO:0000313" key="3">
    <source>
        <dbReference type="Proteomes" id="UP000316882"/>
    </source>
</evidence>
<comment type="caution">
    <text evidence="2">The sequence shown here is derived from an EMBL/GenBank/DDBJ whole genome shotgun (WGS) entry which is preliminary data.</text>
</comment>
<name>A0A4Y3PVB1_BREPA</name>
<dbReference type="AlphaFoldDB" id="A0A4Y3PVB1"/>
<accession>A0A4Y3PVB1</accession>
<proteinExistence type="predicted"/>
<evidence type="ECO:0000313" key="2">
    <source>
        <dbReference type="EMBL" id="GEB35149.1"/>
    </source>
</evidence>
<dbReference type="Proteomes" id="UP000316882">
    <property type="component" value="Unassembled WGS sequence"/>
</dbReference>
<evidence type="ECO:0008006" key="4">
    <source>
        <dbReference type="Google" id="ProtNLM"/>
    </source>
</evidence>
<protein>
    <recommendedName>
        <fullName evidence="4">PepSY domain-containing protein</fullName>
    </recommendedName>
</protein>
<reference evidence="2 3" key="1">
    <citation type="submission" date="2019-06" db="EMBL/GenBank/DDBJ databases">
        <title>Whole genome shotgun sequence of Brevibacillus parabrevis NBRC 12334.</title>
        <authorList>
            <person name="Hosoyama A."/>
            <person name="Uohara A."/>
            <person name="Ohji S."/>
            <person name="Ichikawa N."/>
        </authorList>
    </citation>
    <scope>NUCLEOTIDE SEQUENCE [LARGE SCALE GENOMIC DNA]</scope>
    <source>
        <strain evidence="2 3">NBRC 12334</strain>
    </source>
</reference>
<keyword evidence="1" id="KW-0732">Signal</keyword>
<evidence type="ECO:0000256" key="1">
    <source>
        <dbReference type="SAM" id="SignalP"/>
    </source>
</evidence>